<feature type="domain" description="Histidine kinase" evidence="6">
    <location>
        <begin position="267"/>
        <end position="490"/>
    </location>
</feature>
<dbReference type="InterPro" id="IPR036097">
    <property type="entry name" value="HisK_dim/P_sf"/>
</dbReference>
<keyword evidence="8" id="KW-1185">Reference proteome</keyword>
<dbReference type="Gene3D" id="1.10.287.130">
    <property type="match status" value="1"/>
</dbReference>
<dbReference type="CDD" id="cd00082">
    <property type="entry name" value="HisKA"/>
    <property type="match status" value="1"/>
</dbReference>
<organism evidence="7 8">
    <name type="scientific">Lebetimonas natsushimae</name>
    <dbReference type="NCBI Taxonomy" id="1936991"/>
    <lineage>
        <taxon>Bacteria</taxon>
        <taxon>Pseudomonadati</taxon>
        <taxon>Campylobacterota</taxon>
        <taxon>Epsilonproteobacteria</taxon>
        <taxon>Nautiliales</taxon>
        <taxon>Nautiliaceae</taxon>
        <taxon>Lebetimonas</taxon>
    </lineage>
</organism>
<keyword evidence="5" id="KW-0812">Transmembrane</keyword>
<dbReference type="InterPro" id="IPR036890">
    <property type="entry name" value="HATPase_C_sf"/>
</dbReference>
<dbReference type="InterPro" id="IPR003661">
    <property type="entry name" value="HisK_dim/P_dom"/>
</dbReference>
<keyword evidence="5" id="KW-0472">Membrane</keyword>
<evidence type="ECO:0000256" key="2">
    <source>
        <dbReference type="ARBA" id="ARBA00012438"/>
    </source>
</evidence>
<dbReference type="InterPro" id="IPR005467">
    <property type="entry name" value="His_kinase_dom"/>
</dbReference>
<sequence>MINRFIKTNFIKKTKLIIFITATLLLSIIFASQYTIFSFKHDIDTLFQKRLVTSILLSHIKDLYKTNIYETVLQYKRKEINYDEAKNVIKLANILIQKKWNEYLNIESIKKETFEYLIFKNIEQLKKEIDNELNKFLTTKRIDINKLYNEINLINIYLSDLININLKKAIIQKNNTDRKFSFAIKASIISIIIVFIITITLLILIIEKFKNINLLLERKVEEKTKELQEINKTLEKRIEKKLKEIRKKDKIMFQQSKLAAMGEMLQNIAHQWRQPLANLSMIIESFQIKNELGKLDSKYIETKTKEALMIAENMSKTIEDFRNFFKPDKIKKRFSIKQCLEKTKKLLSFILQKNNIDLKIDIKKDIQILGYPNELSHVCINIITNAIDALLNSKTKEKKILITIKETKKDIIISVIDNAGGIDESIIDKIFDPYFTTKTKQQGTGIGLYMANQIISHMRGKIKAKNIIHKMGTDKFYKCAMFEIILPKDNNEEL</sequence>
<dbReference type="EMBL" id="BDME01000001">
    <property type="protein sequence ID" value="GAX87190.1"/>
    <property type="molecule type" value="Genomic_DNA"/>
</dbReference>
<dbReference type="AlphaFoldDB" id="A0A292YCW3"/>
<feature type="coiled-coil region" evidence="4">
    <location>
        <begin position="206"/>
        <end position="251"/>
    </location>
</feature>
<evidence type="ECO:0000313" key="7">
    <source>
        <dbReference type="EMBL" id="GAX87190.1"/>
    </source>
</evidence>
<gene>
    <name evidence="7" type="ORF">LNAT_P0485</name>
</gene>
<dbReference type="OrthoDB" id="9799273at2"/>
<evidence type="ECO:0000259" key="6">
    <source>
        <dbReference type="PROSITE" id="PS50109"/>
    </source>
</evidence>
<name>A0A292YCW3_9BACT</name>
<keyword evidence="4" id="KW-0175">Coiled coil</keyword>
<feature type="transmembrane region" description="Helical" evidence="5">
    <location>
        <begin position="182"/>
        <end position="206"/>
    </location>
</feature>
<keyword evidence="3" id="KW-0597">Phosphoprotein</keyword>
<dbReference type="InterPro" id="IPR004358">
    <property type="entry name" value="Sig_transdc_His_kin-like_C"/>
</dbReference>
<protein>
    <recommendedName>
        <fullName evidence="2">histidine kinase</fullName>
        <ecNumber evidence="2">2.7.13.3</ecNumber>
    </recommendedName>
</protein>
<proteinExistence type="predicted"/>
<dbReference type="EC" id="2.7.13.3" evidence="2"/>
<dbReference type="PANTHER" id="PTHR43065">
    <property type="entry name" value="SENSOR HISTIDINE KINASE"/>
    <property type="match status" value="1"/>
</dbReference>
<dbReference type="RefSeq" id="WP_096258339.1">
    <property type="nucleotide sequence ID" value="NZ_BDME01000001.1"/>
</dbReference>
<dbReference type="Pfam" id="PF02518">
    <property type="entry name" value="HATPase_c"/>
    <property type="match status" value="1"/>
</dbReference>
<dbReference type="SMART" id="SM00387">
    <property type="entry name" value="HATPase_c"/>
    <property type="match status" value="1"/>
</dbReference>
<reference evidence="7 8" key="1">
    <citation type="journal article" date="2017" name="Syst. Appl. Microbiol.">
        <title>Lebetimonas natsushimae sp. nov., a novel strictly anaerobic, moderately thermophilic chemoautotroph isolated from a deep-sea hydrothermal vent polychaete nest in the Mid-Okinawa Trough.</title>
        <authorList>
            <person name="Nagata R."/>
            <person name="Takaki Y."/>
            <person name="Tame A."/>
            <person name="Nunoura T."/>
            <person name="Muto H."/>
            <person name="Mino S."/>
            <person name="Sawayama S."/>
            <person name="Takai K."/>
            <person name="Nakagawa S."/>
        </authorList>
    </citation>
    <scope>NUCLEOTIDE SEQUENCE [LARGE SCALE GENOMIC DNA]</scope>
    <source>
        <strain evidence="7 8">HS1857</strain>
    </source>
</reference>
<dbReference type="PROSITE" id="PS50109">
    <property type="entry name" value="HIS_KIN"/>
    <property type="match status" value="1"/>
</dbReference>
<evidence type="ECO:0000256" key="5">
    <source>
        <dbReference type="SAM" id="Phobius"/>
    </source>
</evidence>
<evidence type="ECO:0000256" key="3">
    <source>
        <dbReference type="ARBA" id="ARBA00022553"/>
    </source>
</evidence>
<evidence type="ECO:0000313" key="8">
    <source>
        <dbReference type="Proteomes" id="UP000217944"/>
    </source>
</evidence>
<comment type="catalytic activity">
    <reaction evidence="1">
        <text>ATP + protein L-histidine = ADP + protein N-phospho-L-histidine.</text>
        <dbReference type="EC" id="2.7.13.3"/>
    </reaction>
</comment>
<accession>A0A292YCW3</accession>
<dbReference type="SUPFAM" id="SSF47384">
    <property type="entry name" value="Homodimeric domain of signal transducing histidine kinase"/>
    <property type="match status" value="1"/>
</dbReference>
<keyword evidence="5" id="KW-1133">Transmembrane helix</keyword>
<evidence type="ECO:0000256" key="1">
    <source>
        <dbReference type="ARBA" id="ARBA00000085"/>
    </source>
</evidence>
<dbReference type="SUPFAM" id="SSF55874">
    <property type="entry name" value="ATPase domain of HSP90 chaperone/DNA topoisomerase II/histidine kinase"/>
    <property type="match status" value="1"/>
</dbReference>
<dbReference type="Proteomes" id="UP000217944">
    <property type="component" value="Unassembled WGS sequence"/>
</dbReference>
<comment type="caution">
    <text evidence="7">The sequence shown here is derived from an EMBL/GenBank/DDBJ whole genome shotgun (WGS) entry which is preliminary data.</text>
</comment>
<dbReference type="InterPro" id="IPR003594">
    <property type="entry name" value="HATPase_dom"/>
</dbReference>
<dbReference type="GO" id="GO:0000155">
    <property type="term" value="F:phosphorelay sensor kinase activity"/>
    <property type="evidence" value="ECO:0007669"/>
    <property type="project" value="InterPro"/>
</dbReference>
<evidence type="ECO:0000256" key="4">
    <source>
        <dbReference type="SAM" id="Coils"/>
    </source>
</evidence>
<dbReference type="PRINTS" id="PR00344">
    <property type="entry name" value="BCTRLSENSOR"/>
</dbReference>
<dbReference type="Gene3D" id="3.30.565.10">
    <property type="entry name" value="Histidine kinase-like ATPase, C-terminal domain"/>
    <property type="match status" value="1"/>
</dbReference>